<evidence type="ECO:0000313" key="2">
    <source>
        <dbReference type="Proteomes" id="UP000186922"/>
    </source>
</evidence>
<reference evidence="1 2" key="1">
    <citation type="journal article" date="2016" name="Nat. Commun.">
        <title>Extremotolerant tardigrade genome and improved radiotolerance of human cultured cells by tardigrade-unique protein.</title>
        <authorList>
            <person name="Hashimoto T."/>
            <person name="Horikawa D.D."/>
            <person name="Saito Y."/>
            <person name="Kuwahara H."/>
            <person name="Kozuka-Hata H."/>
            <person name="Shin-I T."/>
            <person name="Minakuchi Y."/>
            <person name="Ohishi K."/>
            <person name="Motoyama A."/>
            <person name="Aizu T."/>
            <person name="Enomoto A."/>
            <person name="Kondo K."/>
            <person name="Tanaka S."/>
            <person name="Hara Y."/>
            <person name="Koshikawa S."/>
            <person name="Sagara H."/>
            <person name="Miura T."/>
            <person name="Yokobori S."/>
            <person name="Miyagawa K."/>
            <person name="Suzuki Y."/>
            <person name="Kubo T."/>
            <person name="Oyama M."/>
            <person name="Kohara Y."/>
            <person name="Fujiyama A."/>
            <person name="Arakawa K."/>
            <person name="Katayama T."/>
            <person name="Toyoda A."/>
            <person name="Kunieda T."/>
        </authorList>
    </citation>
    <scope>NUCLEOTIDE SEQUENCE [LARGE SCALE GENOMIC DNA]</scope>
    <source>
        <strain evidence="1 2">YOKOZUNA-1</strain>
    </source>
</reference>
<evidence type="ECO:0000313" key="1">
    <source>
        <dbReference type="EMBL" id="GAV01888.1"/>
    </source>
</evidence>
<dbReference type="EMBL" id="BDGG01000007">
    <property type="protein sequence ID" value="GAV01888.1"/>
    <property type="molecule type" value="Genomic_DNA"/>
</dbReference>
<organism evidence="1 2">
    <name type="scientific">Ramazzottius varieornatus</name>
    <name type="common">Water bear</name>
    <name type="synonym">Tardigrade</name>
    <dbReference type="NCBI Taxonomy" id="947166"/>
    <lineage>
        <taxon>Eukaryota</taxon>
        <taxon>Metazoa</taxon>
        <taxon>Ecdysozoa</taxon>
        <taxon>Tardigrada</taxon>
        <taxon>Eutardigrada</taxon>
        <taxon>Parachela</taxon>
        <taxon>Hypsibioidea</taxon>
        <taxon>Ramazzottiidae</taxon>
        <taxon>Ramazzottius</taxon>
    </lineage>
</organism>
<dbReference type="AlphaFoldDB" id="A0A1D1VQ95"/>
<name>A0A1D1VQ95_RAMVA</name>
<comment type="caution">
    <text evidence="1">The sequence shown here is derived from an EMBL/GenBank/DDBJ whole genome shotgun (WGS) entry which is preliminary data.</text>
</comment>
<proteinExistence type="predicted"/>
<protein>
    <submittedName>
        <fullName evidence="1">Uncharacterized protein</fullName>
    </submittedName>
</protein>
<sequence length="83" mass="9052">MDRTSIVHGNTCAGRRGGWVHKVPPHDMDPATDVGACVSMMVQSVLLHRSALLVIDFSEMLFNTSTVKSLVTNPRSESLEKGE</sequence>
<gene>
    <name evidence="1" type="primary">RvY_12527-1</name>
    <name evidence="1" type="synonym">RvY_12527.1</name>
    <name evidence="1" type="ORF">RvY_12527</name>
</gene>
<accession>A0A1D1VQ95</accession>
<keyword evidence="2" id="KW-1185">Reference proteome</keyword>
<dbReference type="Proteomes" id="UP000186922">
    <property type="component" value="Unassembled WGS sequence"/>
</dbReference>